<feature type="signal peptide" evidence="1">
    <location>
        <begin position="1"/>
        <end position="24"/>
    </location>
</feature>
<protein>
    <submittedName>
        <fullName evidence="2">Putative secreted protein</fullName>
    </submittedName>
</protein>
<dbReference type="EMBL" id="GIDH01000852">
    <property type="protein sequence ID" value="NOV52795.1"/>
    <property type="molecule type" value="Transcribed_RNA"/>
</dbReference>
<organism evidence="2">
    <name type="scientific">Amblyomma tuberculatum</name>
    <dbReference type="NCBI Taxonomy" id="48802"/>
    <lineage>
        <taxon>Eukaryota</taxon>
        <taxon>Metazoa</taxon>
        <taxon>Ecdysozoa</taxon>
        <taxon>Arthropoda</taxon>
        <taxon>Chelicerata</taxon>
        <taxon>Arachnida</taxon>
        <taxon>Acari</taxon>
        <taxon>Parasitiformes</taxon>
        <taxon>Ixodida</taxon>
        <taxon>Ixodoidea</taxon>
        <taxon>Ixodidae</taxon>
        <taxon>Amblyomminae</taxon>
        <taxon>Amblyomma</taxon>
    </lineage>
</organism>
<reference evidence="2" key="1">
    <citation type="submission" date="2019-12" db="EMBL/GenBank/DDBJ databases">
        <title>The sialotranscriptome of the gopher-tortoise tick, Amblyomma tuberculatum.</title>
        <authorList>
            <person name="Karim S."/>
            <person name="Andersen J."/>
            <person name="Kumar D."/>
            <person name="Adamson S."/>
            <person name="Ennen J."/>
            <person name="Qualis C.P."/>
            <person name="Ribeiro J.M.C."/>
        </authorList>
    </citation>
    <scope>NUCLEOTIDE SEQUENCE</scope>
    <source>
        <strain evidence="2">Removed</strain>
        <tissue evidence="2">Salivary glands</tissue>
    </source>
</reference>
<keyword evidence="1" id="KW-0732">Signal</keyword>
<feature type="chain" id="PRO_5026709777" evidence="1">
    <location>
        <begin position="25"/>
        <end position="131"/>
    </location>
</feature>
<dbReference type="AlphaFoldDB" id="A0A6M2E2L6"/>
<evidence type="ECO:0000313" key="2">
    <source>
        <dbReference type="EMBL" id="NOV52795.1"/>
    </source>
</evidence>
<evidence type="ECO:0000256" key="1">
    <source>
        <dbReference type="SAM" id="SignalP"/>
    </source>
</evidence>
<name>A0A6M2E2L6_9ACAR</name>
<sequence length="131" mass="13904">MAFHASFICLFIIMVFSCCPRAICGHVFIIVKLYCTPYAVVVMLAEIVGQVFSLSNGSTSSSSFSSSSSLSCKSVFRMISISSDETTPPSATSSSRHTTFRTSLSASALALVGGQNHDCSGSEMSFTTSRL</sequence>
<proteinExistence type="predicted"/>
<accession>A0A6M2E2L6</accession>